<evidence type="ECO:0000313" key="2">
    <source>
        <dbReference type="Proteomes" id="UP000499080"/>
    </source>
</evidence>
<sequence>MQARWRYLSRRNCSKWVLQERVALVVTVNLPQVRLSVAAKIARCSRASRFRTPFEGNTNVGQFAQEFFREDNTSRDISVNSGIYVLQDCFDLQNVCPLL</sequence>
<keyword evidence="2" id="KW-1185">Reference proteome</keyword>
<gene>
    <name evidence="1" type="ORF">AVEN_117189_1</name>
</gene>
<comment type="caution">
    <text evidence="1">The sequence shown here is derived from an EMBL/GenBank/DDBJ whole genome shotgun (WGS) entry which is preliminary data.</text>
</comment>
<reference evidence="1 2" key="1">
    <citation type="journal article" date="2019" name="Sci. Rep.">
        <title>Orb-weaving spider Araneus ventricosus genome elucidates the spidroin gene catalogue.</title>
        <authorList>
            <person name="Kono N."/>
            <person name="Nakamura H."/>
            <person name="Ohtoshi R."/>
            <person name="Moran D.A.P."/>
            <person name="Shinohara A."/>
            <person name="Yoshida Y."/>
            <person name="Fujiwara M."/>
            <person name="Mori M."/>
            <person name="Tomita M."/>
            <person name="Arakawa K."/>
        </authorList>
    </citation>
    <scope>NUCLEOTIDE SEQUENCE [LARGE SCALE GENOMIC DNA]</scope>
</reference>
<accession>A0A4Y2AXG8</accession>
<name>A0A4Y2AXG8_ARAVE</name>
<organism evidence="1 2">
    <name type="scientific">Araneus ventricosus</name>
    <name type="common">Orbweaver spider</name>
    <name type="synonym">Epeira ventricosa</name>
    <dbReference type="NCBI Taxonomy" id="182803"/>
    <lineage>
        <taxon>Eukaryota</taxon>
        <taxon>Metazoa</taxon>
        <taxon>Ecdysozoa</taxon>
        <taxon>Arthropoda</taxon>
        <taxon>Chelicerata</taxon>
        <taxon>Arachnida</taxon>
        <taxon>Araneae</taxon>
        <taxon>Araneomorphae</taxon>
        <taxon>Entelegynae</taxon>
        <taxon>Araneoidea</taxon>
        <taxon>Araneidae</taxon>
        <taxon>Araneus</taxon>
    </lineage>
</organism>
<proteinExistence type="predicted"/>
<evidence type="ECO:0000313" key="1">
    <source>
        <dbReference type="EMBL" id="GBL84428.1"/>
    </source>
</evidence>
<dbReference type="Proteomes" id="UP000499080">
    <property type="component" value="Unassembled WGS sequence"/>
</dbReference>
<dbReference type="AlphaFoldDB" id="A0A4Y2AXG8"/>
<dbReference type="EMBL" id="BGPR01000037">
    <property type="protein sequence ID" value="GBL84428.1"/>
    <property type="molecule type" value="Genomic_DNA"/>
</dbReference>
<protein>
    <submittedName>
        <fullName evidence="1">Uncharacterized protein</fullName>
    </submittedName>
</protein>